<dbReference type="EMBL" id="LIYD01000005">
    <property type="protein sequence ID" value="KOS06047.1"/>
    <property type="molecule type" value="Genomic_DNA"/>
</dbReference>
<organism evidence="2 3">
    <name type="scientific">Flavobacterium akiainvivens</name>
    <dbReference type="NCBI Taxonomy" id="1202724"/>
    <lineage>
        <taxon>Bacteria</taxon>
        <taxon>Pseudomonadati</taxon>
        <taxon>Bacteroidota</taxon>
        <taxon>Flavobacteriia</taxon>
        <taxon>Flavobacteriales</taxon>
        <taxon>Flavobacteriaceae</taxon>
        <taxon>Flavobacterium</taxon>
    </lineage>
</organism>
<dbReference type="Proteomes" id="UP000037755">
    <property type="component" value="Unassembled WGS sequence"/>
</dbReference>
<keyword evidence="1" id="KW-1133">Transmembrane helix</keyword>
<accession>A0A0M8MHS5</accession>
<dbReference type="PATRIC" id="fig|1202724.3.peg.1734"/>
<reference evidence="2 3" key="1">
    <citation type="submission" date="2015-08" db="EMBL/GenBank/DDBJ databases">
        <title>Whole genome sequence of Flavobacterium akiainvivens IK-1T, from decaying Wikstroemia oahuensis, an endemic Hawaiian shrub.</title>
        <authorList>
            <person name="Wan X."/>
            <person name="Hou S."/>
            <person name="Saito J."/>
            <person name="Donachie S."/>
        </authorList>
    </citation>
    <scope>NUCLEOTIDE SEQUENCE [LARGE SCALE GENOMIC DNA]</scope>
    <source>
        <strain evidence="2 3">IK-1</strain>
    </source>
</reference>
<evidence type="ECO:0000256" key="1">
    <source>
        <dbReference type="SAM" id="Phobius"/>
    </source>
</evidence>
<feature type="transmembrane region" description="Helical" evidence="1">
    <location>
        <begin position="6"/>
        <end position="26"/>
    </location>
</feature>
<gene>
    <name evidence="2" type="ORF">AM493_08340</name>
</gene>
<evidence type="ECO:0000313" key="2">
    <source>
        <dbReference type="EMBL" id="KOS06047.1"/>
    </source>
</evidence>
<proteinExistence type="predicted"/>
<dbReference type="AlphaFoldDB" id="A0A0M8MHS5"/>
<protein>
    <submittedName>
        <fullName evidence="2">Uncharacterized protein</fullName>
    </submittedName>
</protein>
<evidence type="ECO:0000313" key="3">
    <source>
        <dbReference type="Proteomes" id="UP000037755"/>
    </source>
</evidence>
<keyword evidence="1" id="KW-0812">Transmembrane</keyword>
<comment type="caution">
    <text evidence="2">The sequence shown here is derived from an EMBL/GenBank/DDBJ whole genome shotgun (WGS) entry which is preliminary data.</text>
</comment>
<keyword evidence="3" id="KW-1185">Reference proteome</keyword>
<keyword evidence="1" id="KW-0472">Membrane</keyword>
<dbReference type="STRING" id="1202724.AM493_08340"/>
<sequence length="78" mass="9310">MLGRSLQILNDVLLLITGSVYLFQYWRHTSKYVKYNNLIKIKACIIRCKIVCFLSFYYNTGPTKPVFLFYGYFYKTLC</sequence>
<name>A0A0M8MHS5_9FLAO</name>